<proteinExistence type="predicted"/>
<evidence type="ECO:0000313" key="2">
    <source>
        <dbReference type="EMBL" id="QJH95047.1"/>
    </source>
</evidence>
<evidence type="ECO:0000313" key="1">
    <source>
        <dbReference type="EMBL" id="QJA46144.1"/>
    </source>
</evidence>
<dbReference type="AlphaFoldDB" id="A0A6H1ZF16"/>
<name>A0A6H1ZF16_9ZZZZ</name>
<gene>
    <name evidence="1" type="ORF">TM448A00317_0046</name>
    <name evidence="2" type="ORF">TM448B00343_0053</name>
</gene>
<reference evidence="1" key="1">
    <citation type="submission" date="2020-03" db="EMBL/GenBank/DDBJ databases">
        <title>The deep terrestrial virosphere.</title>
        <authorList>
            <person name="Holmfeldt K."/>
            <person name="Nilsson E."/>
            <person name="Simone D."/>
            <person name="Lopez-Fernandez M."/>
            <person name="Wu X."/>
            <person name="de Brujin I."/>
            <person name="Lundin D."/>
            <person name="Andersson A."/>
            <person name="Bertilsson S."/>
            <person name="Dopson M."/>
        </authorList>
    </citation>
    <scope>NUCLEOTIDE SEQUENCE</scope>
    <source>
        <strain evidence="1">TM448A00317</strain>
        <strain evidence="2">TM448B00343</strain>
    </source>
</reference>
<protein>
    <submittedName>
        <fullName evidence="1">Uncharacterized protein</fullName>
    </submittedName>
</protein>
<accession>A0A6H1ZF16</accession>
<dbReference type="EMBL" id="MT144611">
    <property type="protein sequence ID" value="QJH95047.1"/>
    <property type="molecule type" value="Genomic_DNA"/>
</dbReference>
<sequence>MNKKDAETTRLIYRISTILTDHRGPGNAIIRRELRRALRITFGDDDTSDREMRAMIKLHLPGVCYGSRGYYLPRVKGEADKTLDQNRKRALSLFEASANLRKAYPDWYGNEAQMELFN</sequence>
<organism evidence="1">
    <name type="scientific">viral metagenome</name>
    <dbReference type="NCBI Taxonomy" id="1070528"/>
    <lineage>
        <taxon>unclassified sequences</taxon>
        <taxon>metagenomes</taxon>
        <taxon>organismal metagenomes</taxon>
    </lineage>
</organism>
<dbReference type="EMBL" id="MT144003">
    <property type="protein sequence ID" value="QJA46144.1"/>
    <property type="molecule type" value="Genomic_DNA"/>
</dbReference>